<evidence type="ECO:0000313" key="2">
    <source>
        <dbReference type="Proteomes" id="UP000316394"/>
    </source>
</evidence>
<sequence>MDFDEIMTQIAANEKRRLEDLRAKAYMDHRLSEMMAFAFNDPAKMPKVEEAYPFVKDENEQAEQQSVSEPEWKKDQLLLMQQAQRIKQFNKNKGGGS</sequence>
<dbReference type="EMBL" id="CP041676">
    <property type="protein sequence ID" value="QDR72910.1"/>
    <property type="molecule type" value="Genomic_DNA"/>
</dbReference>
<proteinExistence type="predicted"/>
<organism evidence="1 2">
    <name type="scientific">Limosilactobacillus reuteri</name>
    <name type="common">Lactobacillus reuteri</name>
    <dbReference type="NCBI Taxonomy" id="1598"/>
    <lineage>
        <taxon>Bacteria</taxon>
        <taxon>Bacillati</taxon>
        <taxon>Bacillota</taxon>
        <taxon>Bacilli</taxon>
        <taxon>Lactobacillales</taxon>
        <taxon>Lactobacillaceae</taxon>
        <taxon>Limosilactobacillus</taxon>
    </lineage>
</organism>
<name>A0A517D6E6_LIMRT</name>
<reference evidence="1 2" key="1">
    <citation type="submission" date="2019-07" db="EMBL/GenBank/DDBJ databases">
        <title>Gastrointestinal microbiota of Peromyscus leucopus, the white-footed mouse.</title>
        <authorList>
            <person name="Milovic A."/>
            <person name="Bassam K."/>
            <person name="Barbour A.G."/>
        </authorList>
    </citation>
    <scope>NUCLEOTIDE SEQUENCE [LARGE SCALE GENOMIC DNA]</scope>
    <source>
        <strain evidence="1 2">LL7</strain>
    </source>
</reference>
<evidence type="ECO:0000313" key="1">
    <source>
        <dbReference type="EMBL" id="QDR72910.1"/>
    </source>
</evidence>
<gene>
    <name evidence="1" type="ORF">FOD75_07460</name>
</gene>
<protein>
    <submittedName>
        <fullName evidence="1">Uncharacterized protein</fullName>
    </submittedName>
</protein>
<accession>A0A517D6E6</accession>
<dbReference type="Proteomes" id="UP000316394">
    <property type="component" value="Chromosome"/>
</dbReference>
<dbReference type="RefSeq" id="WP_144227297.1">
    <property type="nucleotide sequence ID" value="NZ_CP041676.1"/>
</dbReference>
<dbReference type="AlphaFoldDB" id="A0A517D6E6"/>